<accession>A0ABQ9F352</accession>
<gene>
    <name evidence="8" type="ORF">KUTeg_011465</name>
</gene>
<evidence type="ECO:0000256" key="3">
    <source>
        <dbReference type="ARBA" id="ARBA00022617"/>
    </source>
</evidence>
<reference evidence="8 9" key="1">
    <citation type="submission" date="2022-12" db="EMBL/GenBank/DDBJ databases">
        <title>Chromosome-level genome of Tegillarca granosa.</title>
        <authorList>
            <person name="Kim J."/>
        </authorList>
    </citation>
    <scope>NUCLEOTIDE SEQUENCE [LARGE SCALE GENOMIC DNA]</scope>
    <source>
        <strain evidence="8">Teg-2019</strain>
        <tissue evidence="8">Adductor muscle</tissue>
    </source>
</reference>
<evidence type="ECO:0000256" key="6">
    <source>
        <dbReference type="ARBA" id="ARBA00023004"/>
    </source>
</evidence>
<protein>
    <recommendedName>
        <fullName evidence="10">Cytochrome P450</fullName>
    </recommendedName>
</protein>
<keyword evidence="9" id="KW-1185">Reference proteome</keyword>
<dbReference type="Pfam" id="PF00067">
    <property type="entry name" value="p450"/>
    <property type="match status" value="1"/>
</dbReference>
<dbReference type="InterPro" id="IPR050479">
    <property type="entry name" value="CYP11_CYP27_families"/>
</dbReference>
<keyword evidence="3" id="KW-0349">Heme</keyword>
<evidence type="ECO:0000256" key="7">
    <source>
        <dbReference type="ARBA" id="ARBA00023033"/>
    </source>
</evidence>
<keyword evidence="6" id="KW-0408">Iron</keyword>
<name>A0ABQ9F352_TEGGR</name>
<feature type="non-terminal residue" evidence="8">
    <location>
        <position position="1"/>
    </location>
</feature>
<keyword evidence="4" id="KW-0479">Metal-binding</keyword>
<dbReference type="InterPro" id="IPR036396">
    <property type="entry name" value="Cyt_P450_sf"/>
</dbReference>
<evidence type="ECO:0000256" key="5">
    <source>
        <dbReference type="ARBA" id="ARBA00023002"/>
    </source>
</evidence>
<dbReference type="Gene3D" id="1.10.630.10">
    <property type="entry name" value="Cytochrome P450"/>
    <property type="match status" value="1"/>
</dbReference>
<evidence type="ECO:0000256" key="2">
    <source>
        <dbReference type="ARBA" id="ARBA00010617"/>
    </source>
</evidence>
<dbReference type="EMBL" id="JARBDR010000614">
    <property type="protein sequence ID" value="KAJ8310981.1"/>
    <property type="molecule type" value="Genomic_DNA"/>
</dbReference>
<dbReference type="SUPFAM" id="SSF48264">
    <property type="entry name" value="Cytochrome P450"/>
    <property type="match status" value="1"/>
</dbReference>
<evidence type="ECO:0000313" key="8">
    <source>
        <dbReference type="EMBL" id="KAJ8310981.1"/>
    </source>
</evidence>
<comment type="cofactor">
    <cofactor evidence="1">
        <name>heme</name>
        <dbReference type="ChEBI" id="CHEBI:30413"/>
    </cofactor>
</comment>
<keyword evidence="5" id="KW-0560">Oxidoreductase</keyword>
<evidence type="ECO:0000256" key="1">
    <source>
        <dbReference type="ARBA" id="ARBA00001971"/>
    </source>
</evidence>
<evidence type="ECO:0000313" key="9">
    <source>
        <dbReference type="Proteomes" id="UP001217089"/>
    </source>
</evidence>
<dbReference type="PANTHER" id="PTHR24279:SF120">
    <property type="entry name" value="CYTOCHROME P450"/>
    <property type="match status" value="1"/>
</dbReference>
<evidence type="ECO:0000256" key="4">
    <source>
        <dbReference type="ARBA" id="ARBA00022723"/>
    </source>
</evidence>
<evidence type="ECO:0008006" key="10">
    <source>
        <dbReference type="Google" id="ProtNLM"/>
    </source>
</evidence>
<dbReference type="PANTHER" id="PTHR24279">
    <property type="entry name" value="CYTOCHROME P450"/>
    <property type="match status" value="1"/>
</dbReference>
<comment type="caution">
    <text evidence="8">The sequence shown here is derived from an EMBL/GenBank/DDBJ whole genome shotgun (WGS) entry which is preliminary data.</text>
</comment>
<organism evidence="8 9">
    <name type="scientific">Tegillarca granosa</name>
    <name type="common">Malaysian cockle</name>
    <name type="synonym">Anadara granosa</name>
    <dbReference type="NCBI Taxonomy" id="220873"/>
    <lineage>
        <taxon>Eukaryota</taxon>
        <taxon>Metazoa</taxon>
        <taxon>Spiralia</taxon>
        <taxon>Lophotrochozoa</taxon>
        <taxon>Mollusca</taxon>
        <taxon>Bivalvia</taxon>
        <taxon>Autobranchia</taxon>
        <taxon>Pteriomorphia</taxon>
        <taxon>Arcoida</taxon>
        <taxon>Arcoidea</taxon>
        <taxon>Arcidae</taxon>
        <taxon>Tegillarca</taxon>
    </lineage>
</organism>
<dbReference type="InterPro" id="IPR001128">
    <property type="entry name" value="Cyt_P450"/>
</dbReference>
<proteinExistence type="inferred from homology"/>
<comment type="similarity">
    <text evidence="2">Belongs to the cytochrome P450 family.</text>
</comment>
<dbReference type="Proteomes" id="UP001217089">
    <property type="component" value="Unassembled WGS sequence"/>
</dbReference>
<keyword evidence="7" id="KW-0503">Monooxygenase</keyword>
<sequence>LRKVNISKFGKYFETSKVNETFSTDATSTTTILSDKLSIQHTDKQESKNFKDLSEIQGPSGKYSLPFIGLIFHFKPFGDYTSATFNKFLLEMKSKYGKIAKQRVGRSWMIFLFDPDDIQQVCRSDSRNEFRPELPLMTCYAKEKGIETGLAFKNGEEWHTLRKIIQEKTVKAKICCEIYPNDRRNS</sequence>